<comment type="caution">
    <text evidence="4">The sequence shown here is derived from an EMBL/GenBank/DDBJ whole genome shotgun (WGS) entry which is preliminary data.</text>
</comment>
<comment type="similarity">
    <text evidence="1">Belongs to the UPF0065 (bug) family.</text>
</comment>
<evidence type="ECO:0000256" key="1">
    <source>
        <dbReference type="ARBA" id="ARBA00006987"/>
    </source>
</evidence>
<keyword evidence="2" id="KW-1133">Transmembrane helix</keyword>
<keyword evidence="2" id="KW-0472">Membrane</keyword>
<dbReference type="Pfam" id="PF03401">
    <property type="entry name" value="TctC"/>
    <property type="match status" value="1"/>
</dbReference>
<sequence>MTRRQPFRTPGPIALLLLALLAGCGGEKGYPDRPIMLICPWSAGGGTDTVSRKVAALLEQELGVPVNVVNATGGSGVTGHTRGALAVPDGYTMTMITVELNMLHWRGLTNIGPDDFRPVMLLNRDAAALFVREDAPWKSLGELHEYVAAHPRALKASGTAQGGIWHVSLAGWLDAEGMRADDIIWIPINGAGPSLDALMSSGVDLVCCSLPEAAALMEAGRVRCLGVMAEERIADFPDVPTFREQGSDWAMGGWRGLALPRGVPEERAERLTAAVDRVIHSEDYLEFMEHSGFNVSPAPPDQFREVMEQFDRQMGQILTGEAFQSVRRTRYGPMIFPTVVFLLMAVILLVLVVRGGLRRAEDAPAIDRRGLVRMGMVPGFVMAYLLLVETAGYVVTAAVLLSALMVGLRVRWPVALGTAAVLVPITYQVFAVLLRVPLPWGWLGW</sequence>
<dbReference type="OrthoDB" id="8880247at2"/>
<dbReference type="EMBL" id="RYZH01000002">
    <property type="protein sequence ID" value="RUL89580.1"/>
    <property type="molecule type" value="Genomic_DNA"/>
</dbReference>
<accession>A0A432MQE4</accession>
<keyword evidence="2" id="KW-0812">Transmembrane</keyword>
<evidence type="ECO:0000313" key="5">
    <source>
        <dbReference type="Proteomes" id="UP000280296"/>
    </source>
</evidence>
<dbReference type="InterPro" id="IPR009936">
    <property type="entry name" value="DUF1468"/>
</dbReference>
<dbReference type="Proteomes" id="UP000280296">
    <property type="component" value="Unassembled WGS sequence"/>
</dbReference>
<dbReference type="Gene3D" id="3.40.190.150">
    <property type="entry name" value="Bordetella uptake gene, domain 1"/>
    <property type="match status" value="1"/>
</dbReference>
<protein>
    <submittedName>
        <fullName evidence="4">Tripartite tricarboxylate transporter substrate binding protein</fullName>
    </submittedName>
</protein>
<name>A0A432MQE4_9BACT</name>
<dbReference type="AlphaFoldDB" id="A0A432MQE4"/>
<dbReference type="Gene3D" id="3.40.190.10">
    <property type="entry name" value="Periplasmic binding protein-like II"/>
    <property type="match status" value="1"/>
</dbReference>
<evidence type="ECO:0000259" key="3">
    <source>
        <dbReference type="Pfam" id="PF07331"/>
    </source>
</evidence>
<dbReference type="InterPro" id="IPR005064">
    <property type="entry name" value="BUG"/>
</dbReference>
<dbReference type="InterPro" id="IPR042100">
    <property type="entry name" value="Bug_dom1"/>
</dbReference>
<gene>
    <name evidence="4" type="ORF">TsocGM_02080</name>
</gene>
<dbReference type="PANTHER" id="PTHR42928">
    <property type="entry name" value="TRICARBOXYLATE-BINDING PROTEIN"/>
    <property type="match status" value="1"/>
</dbReference>
<dbReference type="RefSeq" id="WP_126723656.1">
    <property type="nucleotide sequence ID" value="NZ_RYZH01000002.1"/>
</dbReference>
<feature type="transmembrane region" description="Helical" evidence="2">
    <location>
        <begin position="412"/>
        <end position="434"/>
    </location>
</feature>
<feature type="transmembrane region" description="Helical" evidence="2">
    <location>
        <begin position="334"/>
        <end position="357"/>
    </location>
</feature>
<feature type="domain" description="DUF1468" evidence="3">
    <location>
        <begin position="327"/>
        <end position="439"/>
    </location>
</feature>
<evidence type="ECO:0000313" key="4">
    <source>
        <dbReference type="EMBL" id="RUL89580.1"/>
    </source>
</evidence>
<evidence type="ECO:0000256" key="2">
    <source>
        <dbReference type="SAM" id="Phobius"/>
    </source>
</evidence>
<dbReference type="Pfam" id="PF07331">
    <property type="entry name" value="TctB"/>
    <property type="match status" value="1"/>
</dbReference>
<dbReference type="PROSITE" id="PS51257">
    <property type="entry name" value="PROKAR_LIPOPROTEIN"/>
    <property type="match status" value="1"/>
</dbReference>
<dbReference type="SUPFAM" id="SSF53850">
    <property type="entry name" value="Periplasmic binding protein-like II"/>
    <property type="match status" value="1"/>
</dbReference>
<proteinExistence type="inferred from homology"/>
<organism evidence="4 5">
    <name type="scientific">Tautonia sociabilis</name>
    <dbReference type="NCBI Taxonomy" id="2080755"/>
    <lineage>
        <taxon>Bacteria</taxon>
        <taxon>Pseudomonadati</taxon>
        <taxon>Planctomycetota</taxon>
        <taxon>Planctomycetia</taxon>
        <taxon>Isosphaerales</taxon>
        <taxon>Isosphaeraceae</taxon>
        <taxon>Tautonia</taxon>
    </lineage>
</organism>
<reference evidence="4 5" key="1">
    <citation type="submission" date="2018-12" db="EMBL/GenBank/DDBJ databases">
        <authorList>
            <person name="Toschakov S.V."/>
        </authorList>
    </citation>
    <scope>NUCLEOTIDE SEQUENCE [LARGE SCALE GENOMIC DNA]</scope>
    <source>
        <strain evidence="4 5">GM2012</strain>
    </source>
</reference>
<keyword evidence="5" id="KW-1185">Reference proteome</keyword>
<reference evidence="4 5" key="2">
    <citation type="submission" date="2019-01" db="EMBL/GenBank/DDBJ databases">
        <title>Tautonia sociabilis, a novel thermotolerant planctomycete of Isosphaeraceae family, isolated from a 4000 m deep subterranean habitat.</title>
        <authorList>
            <person name="Kovaleva O.L."/>
            <person name="Elcheninov A.G."/>
            <person name="Van Heerden E."/>
            <person name="Toshchakov S.V."/>
            <person name="Novikov A."/>
            <person name="Bonch-Osmolovskaya E.A."/>
            <person name="Kublanov I.V."/>
        </authorList>
    </citation>
    <scope>NUCLEOTIDE SEQUENCE [LARGE SCALE GENOMIC DNA]</scope>
    <source>
        <strain evidence="4 5">GM2012</strain>
    </source>
</reference>
<dbReference type="CDD" id="cd07012">
    <property type="entry name" value="PBP2_Bug_TTT"/>
    <property type="match status" value="1"/>
</dbReference>
<dbReference type="PANTHER" id="PTHR42928:SF5">
    <property type="entry name" value="BLR1237 PROTEIN"/>
    <property type="match status" value="1"/>
</dbReference>
<feature type="transmembrane region" description="Helical" evidence="2">
    <location>
        <begin position="377"/>
        <end position="406"/>
    </location>
</feature>